<dbReference type="EMBL" id="JASCZI010151774">
    <property type="protein sequence ID" value="MED6174399.1"/>
    <property type="molecule type" value="Genomic_DNA"/>
</dbReference>
<name>A0ABU6VMK2_9FABA</name>
<evidence type="ECO:0000313" key="2">
    <source>
        <dbReference type="Proteomes" id="UP001341840"/>
    </source>
</evidence>
<sequence>MWPIQNVECGADDCGEKSLQETRILPSNFASKIIPWYYRRILRGKSDGKDANMIMLGYYSKSHGKDKKWQTLPSLSPPCCDHHLFTSSTLSPSTSPCQLSSPSLSATYSEVSIPSCSRCLAVDLQPSSLRAPPSLPSHVPCHRPRYTCVMTVPPSIPERLRDRIRGVPRWGGGGTGHGFLHQCRRGALLVGEVGGVTMGRSTGGNVVPYLVAAALANDGYAAYSRGTGYGRSL</sequence>
<reference evidence="1 2" key="1">
    <citation type="journal article" date="2023" name="Plants (Basel)">
        <title>Bridging the Gap: Combining Genomics and Transcriptomics Approaches to Understand Stylosanthes scabra, an Orphan Legume from the Brazilian Caatinga.</title>
        <authorList>
            <person name="Ferreira-Neto J.R.C."/>
            <person name="da Silva M.D."/>
            <person name="Binneck E."/>
            <person name="de Melo N.F."/>
            <person name="da Silva R.H."/>
            <person name="de Melo A.L.T.M."/>
            <person name="Pandolfi V."/>
            <person name="Bustamante F.O."/>
            <person name="Brasileiro-Vidal A.C."/>
            <person name="Benko-Iseppon A.M."/>
        </authorList>
    </citation>
    <scope>NUCLEOTIDE SEQUENCE [LARGE SCALE GENOMIC DNA]</scope>
    <source>
        <tissue evidence="1">Leaves</tissue>
    </source>
</reference>
<organism evidence="1 2">
    <name type="scientific">Stylosanthes scabra</name>
    <dbReference type="NCBI Taxonomy" id="79078"/>
    <lineage>
        <taxon>Eukaryota</taxon>
        <taxon>Viridiplantae</taxon>
        <taxon>Streptophyta</taxon>
        <taxon>Embryophyta</taxon>
        <taxon>Tracheophyta</taxon>
        <taxon>Spermatophyta</taxon>
        <taxon>Magnoliopsida</taxon>
        <taxon>eudicotyledons</taxon>
        <taxon>Gunneridae</taxon>
        <taxon>Pentapetalae</taxon>
        <taxon>rosids</taxon>
        <taxon>fabids</taxon>
        <taxon>Fabales</taxon>
        <taxon>Fabaceae</taxon>
        <taxon>Papilionoideae</taxon>
        <taxon>50 kb inversion clade</taxon>
        <taxon>dalbergioids sensu lato</taxon>
        <taxon>Dalbergieae</taxon>
        <taxon>Pterocarpus clade</taxon>
        <taxon>Stylosanthes</taxon>
    </lineage>
</organism>
<accession>A0ABU6VMK2</accession>
<proteinExistence type="predicted"/>
<protein>
    <submittedName>
        <fullName evidence="1">Uncharacterized protein</fullName>
    </submittedName>
</protein>
<comment type="caution">
    <text evidence="1">The sequence shown here is derived from an EMBL/GenBank/DDBJ whole genome shotgun (WGS) entry which is preliminary data.</text>
</comment>
<keyword evidence="2" id="KW-1185">Reference proteome</keyword>
<dbReference type="Proteomes" id="UP001341840">
    <property type="component" value="Unassembled WGS sequence"/>
</dbReference>
<evidence type="ECO:0000313" key="1">
    <source>
        <dbReference type="EMBL" id="MED6174399.1"/>
    </source>
</evidence>
<gene>
    <name evidence="1" type="ORF">PIB30_068641</name>
</gene>